<dbReference type="InterPro" id="IPR003599">
    <property type="entry name" value="Ig_sub"/>
</dbReference>
<dbReference type="InterPro" id="IPR007110">
    <property type="entry name" value="Ig-like_dom"/>
</dbReference>
<dbReference type="PANTHER" id="PTHR15031:SF6">
    <property type="entry name" value="CARTILAGE INTERMEDIATE LAYER PROTEIN 1-LIKE ISOFORM X1"/>
    <property type="match status" value="1"/>
</dbReference>
<evidence type="ECO:0000256" key="2">
    <source>
        <dbReference type="PROSITE-ProRule" id="PRU01005"/>
    </source>
</evidence>
<dbReference type="SMART" id="SM00254">
    <property type="entry name" value="ShKT"/>
    <property type="match status" value="3"/>
</dbReference>
<dbReference type="SMART" id="SM00409">
    <property type="entry name" value="IG"/>
    <property type="match status" value="1"/>
</dbReference>
<dbReference type="SUPFAM" id="SSF49464">
    <property type="entry name" value="Carboxypeptidase regulatory domain-like"/>
    <property type="match status" value="1"/>
</dbReference>
<dbReference type="InterPro" id="IPR003582">
    <property type="entry name" value="ShKT_dom"/>
</dbReference>
<dbReference type="InterPro" id="IPR036179">
    <property type="entry name" value="Ig-like_dom_sf"/>
</dbReference>
<dbReference type="SMART" id="SM00209">
    <property type="entry name" value="TSP1"/>
    <property type="match status" value="1"/>
</dbReference>
<dbReference type="GeneID" id="111104257"/>
<organism evidence="7 8">
    <name type="scientific">Crassostrea virginica</name>
    <name type="common">Eastern oyster</name>
    <dbReference type="NCBI Taxonomy" id="6565"/>
    <lineage>
        <taxon>Eukaryota</taxon>
        <taxon>Metazoa</taxon>
        <taxon>Spiralia</taxon>
        <taxon>Lophotrochozoa</taxon>
        <taxon>Mollusca</taxon>
        <taxon>Bivalvia</taxon>
        <taxon>Autobranchia</taxon>
        <taxon>Pteriomorphia</taxon>
        <taxon>Ostreida</taxon>
        <taxon>Ostreoidea</taxon>
        <taxon>Ostreidae</taxon>
        <taxon>Crassostrea</taxon>
    </lineage>
</organism>
<dbReference type="PROSITE" id="PS50835">
    <property type="entry name" value="IG_LIKE"/>
    <property type="match status" value="1"/>
</dbReference>
<dbReference type="InterPro" id="IPR013783">
    <property type="entry name" value="Ig-like_fold"/>
</dbReference>
<dbReference type="Gene3D" id="2.20.100.10">
    <property type="entry name" value="Thrombospondin type-1 (TSP1) repeat"/>
    <property type="match status" value="1"/>
</dbReference>
<dbReference type="Pfam" id="PF23708">
    <property type="entry name" value="CILP_5th"/>
    <property type="match status" value="1"/>
</dbReference>
<dbReference type="SUPFAM" id="SSF48726">
    <property type="entry name" value="Immunoglobulin"/>
    <property type="match status" value="1"/>
</dbReference>
<feature type="disulfide bond" evidence="2">
    <location>
        <begin position="26"/>
        <end position="60"/>
    </location>
</feature>
<dbReference type="SUPFAM" id="SSF82895">
    <property type="entry name" value="TSP-1 type 1 repeat"/>
    <property type="match status" value="1"/>
</dbReference>
<dbReference type="KEGG" id="cvn:111104257"/>
<feature type="domain" description="ShKT" evidence="6">
    <location>
        <begin position="26"/>
        <end position="60"/>
    </location>
</feature>
<dbReference type="Pfam" id="PF23599">
    <property type="entry name" value="CILP_C"/>
    <property type="match status" value="1"/>
</dbReference>
<dbReference type="CDD" id="cd00096">
    <property type="entry name" value="Ig"/>
    <property type="match status" value="1"/>
</dbReference>
<proteinExistence type="predicted"/>
<evidence type="ECO:0000259" key="6">
    <source>
        <dbReference type="PROSITE" id="PS51670"/>
    </source>
</evidence>
<dbReference type="Gene3D" id="2.60.40.10">
    <property type="entry name" value="Immunoglobulins"/>
    <property type="match status" value="1"/>
</dbReference>
<keyword evidence="7" id="KW-1185">Reference proteome</keyword>
<keyword evidence="1 2" id="KW-1015">Disulfide bond</keyword>
<dbReference type="PROSITE" id="PS51670">
    <property type="entry name" value="SHKT"/>
    <property type="match status" value="1"/>
</dbReference>
<gene>
    <name evidence="8" type="primary">LOC111104257</name>
</gene>
<sequence length="1188" mass="133540">MNTIFFLSLYCSFVLWCHGKGFVESCRDLVSSCAEMPELCSSNEYLDWAKTNCPKYCGFCNEPFSEKIKNENVGECADKISNCFWYDDSVCFGPNEEWARLSCPQRCGYCGNFESLCADQISYCDKLSTSICTDKNYRSWSRMNCRKYCNLCEEPSKSTTTTTPTTTPAPLILDPLTENKPQNGQWSDWDSWSDCTVSCGGGLRSRNRSCTDPPPENGGDSCIGISLQSEMCNPFMCPDCNRACPFRGTLSDDCSVCHCTNTIAFGTVRDENNMPLGDVGVYIQSRQWEPLTTTNAYGQYVTQGVCLMGENLVFKKDRYQESTGLARLRNLTHWICDTTLKQTVPPTFYVSPKDKVRMVGQGVVLCCKADGRPGPEKYIWIKDGKEIKGGANGKLHMGNLNISHSGHYSCRVETYAGIATSKEAILSVKKQAQDTCNQKPDEYFIDLPDGCHTEELGGKKTRVDIGRCRKSQCITSTMSNEVDCYDAWPKFCCSTDLTKPLMVNCTRFTYTITQTIACKCRECSTVTQISGEAYGKRHGTKIPFKSGQLYLMGRLAGETNDNGFFSITVPGDEKEVVLLLKNDADNQFMSTLKTVKIIEDVNTYAEIVVPLKSKPILFNSNIGHTMALSNGNQTAFSHVSFPRDSFVTQDGKPFSGIVHASFNFMDPRNIDDIESAYGSLSTLGEDGREIPLDTYGMTSFTFNDDNGNSLTLNSPVTYSIDASQFNISIDEDGKSEIYEWYLDIKTGKWVKIAQFKTKNQLTNKRRLLSTTTLQVDVPPQPNIKIKREVTKLNRTTSVVSRTEYFIYYDKMYNFDRLGKRTGSRTVNTTRVKYVIDRKEEERDDACVVSVKVYQDTTFQLPLGAGISVTAVTYNPLSSKYSGRDVQTTNEKGIACLTIFCNQNVTLYAKQSGTLTNLVTSNNHSLPGYYARTNINNNTGVMFEAIESSYDPKANKYSPVRLLKEKPICLSPRRDDYHFQFAPLVKSEDFSPVFKEETRNILSWYTDAKDKQERRSCFLKVRVTAPSDVQARLRIIAKSYQNVTGPDYNESKYYGMDNVGPIPDMSVTPVNFSERAACLEFRCAGAAFDDKILLQNLTTYVDITTTNSDCTFSPRNEIMEAFDLEKYDVTGRRASFFFRAEKNYGPVYGVYIQNGHRDNARNWCHAGGLNANNVMNTDESRTLGTFSCK</sequence>
<feature type="domain" description="Ig-like" evidence="5">
    <location>
        <begin position="346"/>
        <end position="427"/>
    </location>
</feature>
<dbReference type="SMART" id="SM00408">
    <property type="entry name" value="IGc2"/>
    <property type="match status" value="1"/>
</dbReference>
<evidence type="ECO:0000259" key="5">
    <source>
        <dbReference type="PROSITE" id="PS50835"/>
    </source>
</evidence>
<feature type="signal peptide" evidence="4">
    <location>
        <begin position="1"/>
        <end position="19"/>
    </location>
</feature>
<evidence type="ECO:0000256" key="4">
    <source>
        <dbReference type="SAM" id="SignalP"/>
    </source>
</evidence>
<dbReference type="InterPro" id="IPR036383">
    <property type="entry name" value="TSP1_rpt_sf"/>
</dbReference>
<dbReference type="Gene3D" id="1.10.10.1940">
    <property type="match status" value="1"/>
</dbReference>
<feature type="region of interest" description="Disordered" evidence="3">
    <location>
        <begin position="158"/>
        <end position="177"/>
    </location>
</feature>
<comment type="caution">
    <text evidence="2">Lacks conserved residue(s) required for the propagation of feature annotation.</text>
</comment>
<name>A0A8B8ARW7_CRAVI</name>
<dbReference type="FunFam" id="2.20.100.10:FF:000002">
    <property type="entry name" value="Unc-5 netrin receptor C"/>
    <property type="match status" value="1"/>
</dbReference>
<dbReference type="InterPro" id="IPR056258">
    <property type="entry name" value="CILP-1/2_C"/>
</dbReference>
<keyword evidence="4" id="KW-0732">Signal</keyword>
<dbReference type="AlphaFoldDB" id="A0A8B8ARW7"/>
<accession>A0A8B8ARW7</accession>
<dbReference type="Proteomes" id="UP000694844">
    <property type="component" value="Chromosome 7"/>
</dbReference>
<dbReference type="PANTHER" id="PTHR15031">
    <property type="entry name" value="CARTILAGE INTERMEDIATE LAYER PROTEIN CLIP"/>
    <property type="match status" value="1"/>
</dbReference>
<dbReference type="OrthoDB" id="6128994at2759"/>
<reference evidence="8" key="1">
    <citation type="submission" date="2025-08" db="UniProtKB">
        <authorList>
            <consortium name="RefSeq"/>
        </authorList>
    </citation>
    <scope>IDENTIFICATION</scope>
    <source>
        <tissue evidence="8">Whole sample</tissue>
    </source>
</reference>
<dbReference type="RefSeq" id="XP_022293811.1">
    <property type="nucleotide sequence ID" value="XM_022438103.1"/>
</dbReference>
<evidence type="ECO:0000313" key="8">
    <source>
        <dbReference type="RefSeq" id="XP_022293811.1"/>
    </source>
</evidence>
<dbReference type="Pfam" id="PF01549">
    <property type="entry name" value="ShK"/>
    <property type="match status" value="2"/>
</dbReference>
<protein>
    <submittedName>
        <fullName evidence="8">Cartilage intermediate layer protein 1-like isoform X1</fullName>
    </submittedName>
</protein>
<dbReference type="Pfam" id="PF13927">
    <property type="entry name" value="Ig_3"/>
    <property type="match status" value="1"/>
</dbReference>
<feature type="compositionally biased region" description="Low complexity" evidence="3">
    <location>
        <begin position="159"/>
        <end position="168"/>
    </location>
</feature>
<dbReference type="InterPro" id="IPR039675">
    <property type="entry name" value="CILP1/CILP2"/>
</dbReference>
<evidence type="ECO:0000313" key="7">
    <source>
        <dbReference type="Proteomes" id="UP000694844"/>
    </source>
</evidence>
<dbReference type="Pfam" id="PF00090">
    <property type="entry name" value="TSP_1"/>
    <property type="match status" value="1"/>
</dbReference>
<dbReference type="InterPro" id="IPR008969">
    <property type="entry name" value="CarboxyPept-like_regulatory"/>
</dbReference>
<dbReference type="PROSITE" id="PS50092">
    <property type="entry name" value="TSP1"/>
    <property type="match status" value="1"/>
</dbReference>
<evidence type="ECO:0000256" key="3">
    <source>
        <dbReference type="SAM" id="MobiDB-lite"/>
    </source>
</evidence>
<evidence type="ECO:0000256" key="1">
    <source>
        <dbReference type="ARBA" id="ARBA00023157"/>
    </source>
</evidence>
<dbReference type="InterPro" id="IPR056255">
    <property type="entry name" value="CILP-1/2_dom"/>
</dbReference>
<dbReference type="InterPro" id="IPR003598">
    <property type="entry name" value="Ig_sub2"/>
</dbReference>
<dbReference type="InterPro" id="IPR000884">
    <property type="entry name" value="TSP1_rpt"/>
</dbReference>
<feature type="chain" id="PRO_5034357045" evidence="4">
    <location>
        <begin position="20"/>
        <end position="1188"/>
    </location>
</feature>